<organism evidence="5 6">
    <name type="scientific">Pelagimonas varians</name>
    <dbReference type="NCBI Taxonomy" id="696760"/>
    <lineage>
        <taxon>Bacteria</taxon>
        <taxon>Pseudomonadati</taxon>
        <taxon>Pseudomonadota</taxon>
        <taxon>Alphaproteobacteria</taxon>
        <taxon>Rhodobacterales</taxon>
        <taxon>Roseobacteraceae</taxon>
        <taxon>Pelagimonas</taxon>
    </lineage>
</organism>
<dbReference type="PANTHER" id="PTHR12558">
    <property type="entry name" value="CELL DIVISION CYCLE 16,23,27"/>
    <property type="match status" value="1"/>
</dbReference>
<keyword evidence="6" id="KW-1185">Reference proteome</keyword>
<dbReference type="SUPFAM" id="SSF48452">
    <property type="entry name" value="TPR-like"/>
    <property type="match status" value="2"/>
</dbReference>
<evidence type="ECO:0000256" key="3">
    <source>
        <dbReference type="PROSITE-ProRule" id="PRU00339"/>
    </source>
</evidence>
<protein>
    <submittedName>
        <fullName evidence="5">Lipoprotein NlpI</fullName>
    </submittedName>
</protein>
<proteinExistence type="predicted"/>
<dbReference type="SMART" id="SM00028">
    <property type="entry name" value="TPR"/>
    <property type="match status" value="6"/>
</dbReference>
<dbReference type="PANTHER" id="PTHR12558:SF13">
    <property type="entry name" value="CELL DIVISION CYCLE PROTEIN 27 HOMOLOG"/>
    <property type="match status" value="1"/>
</dbReference>
<evidence type="ECO:0000313" key="6">
    <source>
        <dbReference type="Proteomes" id="UP000220836"/>
    </source>
</evidence>
<dbReference type="AlphaFoldDB" id="A0A238L250"/>
<dbReference type="InterPro" id="IPR013105">
    <property type="entry name" value="TPR_2"/>
</dbReference>
<dbReference type="RefSeq" id="WP_097806462.1">
    <property type="nucleotide sequence ID" value="NZ_FXYH01000019.1"/>
</dbReference>
<dbReference type="OrthoDB" id="9766710at2"/>
<dbReference type="InterPro" id="IPR019734">
    <property type="entry name" value="TPR_rpt"/>
</dbReference>
<name>A0A238L250_9RHOB</name>
<evidence type="ECO:0000256" key="2">
    <source>
        <dbReference type="ARBA" id="ARBA00022803"/>
    </source>
</evidence>
<keyword evidence="2 3" id="KW-0802">TPR repeat</keyword>
<dbReference type="Gene3D" id="1.25.40.10">
    <property type="entry name" value="Tetratricopeptide repeat domain"/>
    <property type="match status" value="3"/>
</dbReference>
<feature type="repeat" description="TPR" evidence="3">
    <location>
        <begin position="467"/>
        <end position="500"/>
    </location>
</feature>
<gene>
    <name evidence="5" type="ORF">PEV8663_04029</name>
</gene>
<reference evidence="5 6" key="1">
    <citation type="submission" date="2017-05" db="EMBL/GenBank/DDBJ databases">
        <authorList>
            <person name="Song R."/>
            <person name="Chenine A.L."/>
            <person name="Ruprecht R.M."/>
        </authorList>
    </citation>
    <scope>NUCLEOTIDE SEQUENCE [LARGE SCALE GENOMIC DNA]</scope>
    <source>
        <strain evidence="5 6">CECT 8663</strain>
    </source>
</reference>
<keyword evidence="1" id="KW-0677">Repeat</keyword>
<feature type="chain" id="PRO_5012398774" evidence="4">
    <location>
        <begin position="25"/>
        <end position="571"/>
    </location>
</feature>
<dbReference type="EMBL" id="FXYH01000019">
    <property type="protein sequence ID" value="SMX48940.1"/>
    <property type="molecule type" value="Genomic_DNA"/>
</dbReference>
<keyword evidence="4" id="KW-0732">Signal</keyword>
<evidence type="ECO:0000256" key="1">
    <source>
        <dbReference type="ARBA" id="ARBA00022737"/>
    </source>
</evidence>
<feature type="signal peptide" evidence="4">
    <location>
        <begin position="1"/>
        <end position="24"/>
    </location>
</feature>
<dbReference type="PROSITE" id="PS50005">
    <property type="entry name" value="TPR"/>
    <property type="match status" value="2"/>
</dbReference>
<dbReference type="Pfam" id="PF13432">
    <property type="entry name" value="TPR_16"/>
    <property type="match status" value="2"/>
</dbReference>
<dbReference type="InterPro" id="IPR011990">
    <property type="entry name" value="TPR-like_helical_dom_sf"/>
</dbReference>
<keyword evidence="5" id="KW-0449">Lipoprotein</keyword>
<dbReference type="Pfam" id="PF07719">
    <property type="entry name" value="TPR_2"/>
    <property type="match status" value="1"/>
</dbReference>
<sequence>MAFWANTVRAACIAAAISTPAVVAANGIAGDYLAARQASFAGDFKTAAHYYGRAIMFDPEKPELLERGILANLALGQIEVAAGLADRMAELELPSQISHMALIARDAKNENYDAILQAIDTKRGLGPLADGMVRAWSELGQGDMSAALVGFEEVKKIQGLAGFAIYHKALALASVGDFESAETIFSADGAGGLGMTRRGIMAHAEILSQLDRNADAVTLLDRAFGRDLDPELDAMRLALEAEEKLAFTHIRSPRDGISEVFFSLGGALANENNDELTLMYTQIAEYLRPDHVDAILLSAEIMDAMQRYDLAVDTYARVPKDHSSFHAAELGRAAALRAQGKSDEAIAVLQELTQSHGDLPIVYSTLGDLYRADEQFAEATVAYTTSIDLLEEVTNRQWFLYYTRGISLERQGNWDGAEADLRKALELNPDQPQVLNYLGYSLVEKQMKLDEALAMIQRAAATQPNAGYIVDSLGWVLYRLGRYEEAVPHMERAAELMPIDPIVNDHLGDVYWSVGRAREAEFMWKRALSFADWEEAAEEADVDRIRRKIDIGLDAVLKEEGAPPLKLADGD</sequence>
<evidence type="ECO:0000313" key="5">
    <source>
        <dbReference type="EMBL" id="SMX48940.1"/>
    </source>
</evidence>
<feature type="repeat" description="TPR" evidence="3">
    <location>
        <begin position="398"/>
        <end position="431"/>
    </location>
</feature>
<evidence type="ECO:0000256" key="4">
    <source>
        <dbReference type="SAM" id="SignalP"/>
    </source>
</evidence>
<dbReference type="Proteomes" id="UP000220836">
    <property type="component" value="Unassembled WGS sequence"/>
</dbReference>
<accession>A0A238L250</accession>